<reference evidence="1 2" key="1">
    <citation type="submission" date="2017-02" db="EMBL/GenBank/DDBJ databases">
        <authorList>
            <person name="Peterson S.W."/>
        </authorList>
    </citation>
    <scope>NUCLEOTIDE SEQUENCE [LARGE SCALE GENOMIC DNA]</scope>
    <source>
        <strain evidence="1 2">ATCC 35992</strain>
    </source>
</reference>
<dbReference type="OrthoDB" id="6636929at2"/>
<organism evidence="1 2">
    <name type="scientific">Eubacterium uniforme</name>
    <dbReference type="NCBI Taxonomy" id="39495"/>
    <lineage>
        <taxon>Bacteria</taxon>
        <taxon>Bacillati</taxon>
        <taxon>Bacillota</taxon>
        <taxon>Clostridia</taxon>
        <taxon>Eubacteriales</taxon>
        <taxon>Eubacteriaceae</taxon>
        <taxon>Eubacterium</taxon>
    </lineage>
</organism>
<dbReference type="Proteomes" id="UP000190814">
    <property type="component" value="Unassembled WGS sequence"/>
</dbReference>
<name>A0A1T4W1R9_9FIRM</name>
<proteinExistence type="predicted"/>
<gene>
    <name evidence="1" type="ORF">SAMN02745111_02133</name>
</gene>
<dbReference type="InterPro" id="IPR011047">
    <property type="entry name" value="Quinoprotein_ADH-like_sf"/>
</dbReference>
<dbReference type="SUPFAM" id="SSF50998">
    <property type="entry name" value="Quinoprotein alcohol dehydrogenase-like"/>
    <property type="match status" value="1"/>
</dbReference>
<accession>A0A1T4W1R9</accession>
<protein>
    <recommendedName>
        <fullName evidence="3">NHL repeat-containing protein</fullName>
    </recommendedName>
</protein>
<evidence type="ECO:0008006" key="3">
    <source>
        <dbReference type="Google" id="ProtNLM"/>
    </source>
</evidence>
<sequence length="303" mass="35311">MIDCKFTNYIDINVLYEKYGLKKSIRTLFRIGVDGRIYILEQEPCGNNRAQFRLLILDVDWDEEKLKNSECHNLGEFDSGFYFIHPIGDNILMVRCRSNYNNGNPDKNASILTLDGEVISKYCFGDAIRDVYVRPDNTIVTSYFDEGVFGNLGWGNRVGAPPIGKPGLVVWNEKGEQIYCADRGIADCYALNVDNNNNIWYYYYDEFKLVKCSGDKEIDFDPHIEGAKFMLPTEDGQSVIFDSGYDKYGQYEVYYLYKNIENEKIRFLFEENELLRIYCESYGSRGLFVDNNNRMFIRRFLSL</sequence>
<evidence type="ECO:0000313" key="2">
    <source>
        <dbReference type="Proteomes" id="UP000190814"/>
    </source>
</evidence>
<dbReference type="AlphaFoldDB" id="A0A1T4W1R9"/>
<dbReference type="STRING" id="39495.SAMN02745111_02133"/>
<dbReference type="EMBL" id="FUXZ01000015">
    <property type="protein sequence ID" value="SKA70998.1"/>
    <property type="molecule type" value="Genomic_DNA"/>
</dbReference>
<dbReference type="RefSeq" id="WP_078766964.1">
    <property type="nucleotide sequence ID" value="NZ_FUXZ01000015.1"/>
</dbReference>
<keyword evidence="2" id="KW-1185">Reference proteome</keyword>
<evidence type="ECO:0000313" key="1">
    <source>
        <dbReference type="EMBL" id="SKA70998.1"/>
    </source>
</evidence>